<evidence type="ECO:0008006" key="3">
    <source>
        <dbReference type="Google" id="ProtNLM"/>
    </source>
</evidence>
<proteinExistence type="predicted"/>
<keyword evidence="2" id="KW-1185">Reference proteome</keyword>
<dbReference type="OrthoDB" id="3227035at2759"/>
<sequence>MGYIRQSKASIGLSTIPVIDSSYKPPHITTESRKTPMSSQEPKVGLLVPITAQPGKEQATAAFLDAGLSLVPSEPFTLQWFGLQYTDSSPATYAIFDTFASPTGRTAHLNGDIAAALMQNAPELLSGAPEINEIEVLASKVDTSVSAGAKGKAAGLSVGLRVVFEAKPEKVDTVRDFLAGALPLVIAEPFTPVWYAVAFPGTNKFGIVDFFASEGDRTLHLAGKVAAALFANVDTLLTGAPDVVKVDVLAAKI</sequence>
<evidence type="ECO:0000313" key="2">
    <source>
        <dbReference type="Proteomes" id="UP000567179"/>
    </source>
</evidence>
<gene>
    <name evidence="1" type="ORF">D9619_002256</name>
</gene>
<organism evidence="1 2">
    <name type="scientific">Psilocybe cf. subviscida</name>
    <dbReference type="NCBI Taxonomy" id="2480587"/>
    <lineage>
        <taxon>Eukaryota</taxon>
        <taxon>Fungi</taxon>
        <taxon>Dikarya</taxon>
        <taxon>Basidiomycota</taxon>
        <taxon>Agaricomycotina</taxon>
        <taxon>Agaricomycetes</taxon>
        <taxon>Agaricomycetidae</taxon>
        <taxon>Agaricales</taxon>
        <taxon>Agaricineae</taxon>
        <taxon>Strophariaceae</taxon>
        <taxon>Psilocybe</taxon>
    </lineage>
</organism>
<reference evidence="1 2" key="1">
    <citation type="journal article" date="2020" name="ISME J.">
        <title>Uncovering the hidden diversity of litter-decomposition mechanisms in mushroom-forming fungi.</title>
        <authorList>
            <person name="Floudas D."/>
            <person name="Bentzer J."/>
            <person name="Ahren D."/>
            <person name="Johansson T."/>
            <person name="Persson P."/>
            <person name="Tunlid A."/>
        </authorList>
    </citation>
    <scope>NUCLEOTIDE SEQUENCE [LARGE SCALE GENOMIC DNA]</scope>
    <source>
        <strain evidence="1 2">CBS 101986</strain>
    </source>
</reference>
<dbReference type="AlphaFoldDB" id="A0A8H5F3V3"/>
<dbReference type="Gene3D" id="3.30.70.100">
    <property type="match status" value="2"/>
</dbReference>
<dbReference type="EMBL" id="JAACJJ010000028">
    <property type="protein sequence ID" value="KAF5322855.1"/>
    <property type="molecule type" value="Genomic_DNA"/>
</dbReference>
<protein>
    <recommendedName>
        <fullName evidence="3">ABM domain-containing protein</fullName>
    </recommendedName>
</protein>
<dbReference type="SUPFAM" id="SSF54909">
    <property type="entry name" value="Dimeric alpha+beta barrel"/>
    <property type="match status" value="2"/>
</dbReference>
<name>A0A8H5F3V3_9AGAR</name>
<dbReference type="InterPro" id="IPR011008">
    <property type="entry name" value="Dimeric_a/b-barrel"/>
</dbReference>
<evidence type="ECO:0000313" key="1">
    <source>
        <dbReference type="EMBL" id="KAF5322855.1"/>
    </source>
</evidence>
<accession>A0A8H5F3V3</accession>
<dbReference type="Proteomes" id="UP000567179">
    <property type="component" value="Unassembled WGS sequence"/>
</dbReference>
<comment type="caution">
    <text evidence="1">The sequence shown here is derived from an EMBL/GenBank/DDBJ whole genome shotgun (WGS) entry which is preliminary data.</text>
</comment>